<dbReference type="AlphaFoldDB" id="A0A822XX20"/>
<dbReference type="EMBL" id="DUZY01000001">
    <property type="protein sequence ID" value="DAD24562.1"/>
    <property type="molecule type" value="Genomic_DNA"/>
</dbReference>
<reference evidence="1 2" key="1">
    <citation type="journal article" date="2020" name="Mol. Biol. Evol.">
        <title>Distinct Expression and Methylation Patterns for Genes with Different Fates following a Single Whole-Genome Duplication in Flowering Plants.</title>
        <authorList>
            <person name="Shi T."/>
            <person name="Rahmani R.S."/>
            <person name="Gugger P.F."/>
            <person name="Wang M."/>
            <person name="Li H."/>
            <person name="Zhang Y."/>
            <person name="Li Z."/>
            <person name="Wang Q."/>
            <person name="Van de Peer Y."/>
            <person name="Marchal K."/>
            <person name="Chen J."/>
        </authorList>
    </citation>
    <scope>NUCLEOTIDE SEQUENCE [LARGE SCALE GENOMIC DNA]</scope>
    <source>
        <tissue evidence="1">Leaf</tissue>
    </source>
</reference>
<accession>A0A822XX20</accession>
<dbReference type="Proteomes" id="UP000607653">
    <property type="component" value="Unassembled WGS sequence"/>
</dbReference>
<keyword evidence="2" id="KW-1185">Reference proteome</keyword>
<comment type="caution">
    <text evidence="1">The sequence shown here is derived from an EMBL/GenBank/DDBJ whole genome shotgun (WGS) entry which is preliminary data.</text>
</comment>
<protein>
    <submittedName>
        <fullName evidence="1">Uncharacterized protein</fullName>
    </submittedName>
</protein>
<proteinExistence type="predicted"/>
<evidence type="ECO:0000313" key="1">
    <source>
        <dbReference type="EMBL" id="DAD24562.1"/>
    </source>
</evidence>
<sequence length="71" mass="8486">MMTIVSRFGVETRYEVQFDDDNGYLFRLLQLKPTVISDSGVRLRRKGERDQLLIEREKRKRSKKREGVGRK</sequence>
<organism evidence="1 2">
    <name type="scientific">Nelumbo nucifera</name>
    <name type="common">Sacred lotus</name>
    <dbReference type="NCBI Taxonomy" id="4432"/>
    <lineage>
        <taxon>Eukaryota</taxon>
        <taxon>Viridiplantae</taxon>
        <taxon>Streptophyta</taxon>
        <taxon>Embryophyta</taxon>
        <taxon>Tracheophyta</taxon>
        <taxon>Spermatophyta</taxon>
        <taxon>Magnoliopsida</taxon>
        <taxon>Proteales</taxon>
        <taxon>Nelumbonaceae</taxon>
        <taxon>Nelumbo</taxon>
    </lineage>
</organism>
<gene>
    <name evidence="1" type="ORF">HUJ06_026026</name>
</gene>
<name>A0A822XX20_NELNU</name>
<evidence type="ECO:0000313" key="2">
    <source>
        <dbReference type="Proteomes" id="UP000607653"/>
    </source>
</evidence>